<dbReference type="PROSITE" id="PS51084">
    <property type="entry name" value="HIT_2"/>
    <property type="match status" value="1"/>
</dbReference>
<feature type="domain" description="HIT" evidence="2">
    <location>
        <begin position="42"/>
        <end position="110"/>
    </location>
</feature>
<keyword evidence="4" id="KW-1185">Reference proteome</keyword>
<evidence type="ECO:0000313" key="3">
    <source>
        <dbReference type="EMBL" id="KXB56837.1"/>
    </source>
</evidence>
<protein>
    <recommendedName>
        <fullName evidence="2">HIT domain-containing protein</fullName>
    </recommendedName>
</protein>
<dbReference type="Pfam" id="PF01230">
    <property type="entry name" value="HIT"/>
    <property type="match status" value="1"/>
</dbReference>
<dbReference type="InterPro" id="IPR036265">
    <property type="entry name" value="HIT-like_sf"/>
</dbReference>
<accession>A0A133ZN10</accession>
<dbReference type="Proteomes" id="UP000070394">
    <property type="component" value="Unassembled WGS sequence"/>
</dbReference>
<dbReference type="OrthoDB" id="9784774at2"/>
<dbReference type="STRING" id="467210.HMPREF1866_01747"/>
<evidence type="ECO:0000313" key="4">
    <source>
        <dbReference type="Proteomes" id="UP000070394"/>
    </source>
</evidence>
<dbReference type="AlphaFoldDB" id="A0A133ZN10"/>
<evidence type="ECO:0000256" key="1">
    <source>
        <dbReference type="PROSITE-ProRule" id="PRU00464"/>
    </source>
</evidence>
<feature type="short sequence motif" description="Histidine triad motif" evidence="1">
    <location>
        <begin position="95"/>
        <end position="99"/>
    </location>
</feature>
<dbReference type="RefSeq" id="WP_060931456.1">
    <property type="nucleotide sequence ID" value="NZ_KQ959833.1"/>
</dbReference>
<dbReference type="SUPFAM" id="SSF54197">
    <property type="entry name" value="HIT-like"/>
    <property type="match status" value="1"/>
</dbReference>
<evidence type="ECO:0000259" key="2">
    <source>
        <dbReference type="PROSITE" id="PS51084"/>
    </source>
</evidence>
<dbReference type="EMBL" id="LSDA01000099">
    <property type="protein sequence ID" value="KXB56837.1"/>
    <property type="molecule type" value="Genomic_DNA"/>
</dbReference>
<sequence>MKDNNCAYCMQGELVEKFGYPVGKMPSGYLYIFKEQSKMGRLILAYKDHVSEIVDISDEDRNQFFADINKVAKAIHKIFSPSKVNYGMYGDTGCHLHMHLVPKYEGGDEWGSTFTMNPEKKYLKENEYEEMAKILRKELKI</sequence>
<dbReference type="GO" id="GO:0003824">
    <property type="term" value="F:catalytic activity"/>
    <property type="evidence" value="ECO:0007669"/>
    <property type="project" value="InterPro"/>
</dbReference>
<proteinExistence type="predicted"/>
<dbReference type="Gene3D" id="3.30.428.10">
    <property type="entry name" value="HIT-like"/>
    <property type="match status" value="1"/>
</dbReference>
<organism evidence="3 4">
    <name type="scientific">Lachnoanaerobaculum saburreum</name>
    <dbReference type="NCBI Taxonomy" id="467210"/>
    <lineage>
        <taxon>Bacteria</taxon>
        <taxon>Bacillati</taxon>
        <taxon>Bacillota</taxon>
        <taxon>Clostridia</taxon>
        <taxon>Lachnospirales</taxon>
        <taxon>Lachnospiraceae</taxon>
        <taxon>Lachnoanaerobaculum</taxon>
    </lineage>
</organism>
<name>A0A133ZN10_9FIRM</name>
<gene>
    <name evidence="3" type="ORF">HMPREF1866_01747</name>
</gene>
<comment type="caution">
    <text evidence="3">The sequence shown here is derived from an EMBL/GenBank/DDBJ whole genome shotgun (WGS) entry which is preliminary data.</text>
</comment>
<dbReference type="InterPro" id="IPR011146">
    <property type="entry name" value="HIT-like"/>
</dbReference>
<dbReference type="PATRIC" id="fig|467210.3.peg.1733"/>
<reference evidence="4" key="1">
    <citation type="submission" date="2016-01" db="EMBL/GenBank/DDBJ databases">
        <authorList>
            <person name="Mitreva M."/>
            <person name="Pepin K.H."/>
            <person name="Mihindukulasuriya K.A."/>
            <person name="Fulton R."/>
            <person name="Fronick C."/>
            <person name="O'Laughlin M."/>
            <person name="Miner T."/>
            <person name="Herter B."/>
            <person name="Rosa B.A."/>
            <person name="Cordes M."/>
            <person name="Tomlinson C."/>
            <person name="Wollam A."/>
            <person name="Palsikar V.B."/>
            <person name="Mardis E.R."/>
            <person name="Wilson R.K."/>
        </authorList>
    </citation>
    <scope>NUCLEOTIDE SEQUENCE [LARGE SCALE GENOMIC DNA]</scope>
    <source>
        <strain evidence="4">DNF00896</strain>
    </source>
</reference>